<evidence type="ECO:0000313" key="3">
    <source>
        <dbReference type="Proteomes" id="UP001180754"/>
    </source>
</evidence>
<name>A0ABU2XLP8_9ACTN</name>
<protein>
    <submittedName>
        <fullName evidence="2">Uncharacterized protein</fullName>
    </submittedName>
</protein>
<gene>
    <name evidence="2" type="ORF">RND15_29690</name>
</gene>
<feature type="compositionally biased region" description="Basic and acidic residues" evidence="1">
    <location>
        <begin position="49"/>
        <end position="60"/>
    </location>
</feature>
<accession>A0ABU2XLP8</accession>
<proteinExistence type="predicted"/>
<comment type="caution">
    <text evidence="2">The sequence shown here is derived from an EMBL/GenBank/DDBJ whole genome shotgun (WGS) entry which is preliminary data.</text>
</comment>
<feature type="region of interest" description="Disordered" evidence="1">
    <location>
        <begin position="49"/>
        <end position="74"/>
    </location>
</feature>
<sequence>MESWLLVGVPIPAALLARVWPDPGWRSCLRHLVVIVDGRAGVLTEVSEEGRTRLTDKDGTPHAPPVGPVTVPHPLCCRTRVTTSPLGTDGTHVGLRVSRDRSTGRFRYQRIDGADGVDG</sequence>
<evidence type="ECO:0000313" key="2">
    <source>
        <dbReference type="EMBL" id="MDT0546847.1"/>
    </source>
</evidence>
<reference evidence="2" key="1">
    <citation type="submission" date="2024-05" db="EMBL/GenBank/DDBJ databases">
        <title>30 novel species of actinomycetes from the DSMZ collection.</title>
        <authorList>
            <person name="Nouioui I."/>
        </authorList>
    </citation>
    <scope>NUCLEOTIDE SEQUENCE</scope>
    <source>
        <strain evidence="2">DSM 41529</strain>
    </source>
</reference>
<dbReference type="Proteomes" id="UP001180754">
    <property type="component" value="Unassembled WGS sequence"/>
</dbReference>
<keyword evidence="3" id="KW-1185">Reference proteome</keyword>
<dbReference type="EMBL" id="JAVRFD010000016">
    <property type="protein sequence ID" value="MDT0546847.1"/>
    <property type="molecule type" value="Genomic_DNA"/>
</dbReference>
<dbReference type="RefSeq" id="WP_311727340.1">
    <property type="nucleotide sequence ID" value="NZ_JAVRFD010000016.1"/>
</dbReference>
<evidence type="ECO:0000256" key="1">
    <source>
        <dbReference type="SAM" id="MobiDB-lite"/>
    </source>
</evidence>
<organism evidence="2 3">
    <name type="scientific">Streptomyces lonegramiae</name>
    <dbReference type="NCBI Taxonomy" id="3075524"/>
    <lineage>
        <taxon>Bacteria</taxon>
        <taxon>Bacillati</taxon>
        <taxon>Actinomycetota</taxon>
        <taxon>Actinomycetes</taxon>
        <taxon>Kitasatosporales</taxon>
        <taxon>Streptomycetaceae</taxon>
        <taxon>Streptomyces</taxon>
    </lineage>
</organism>